<dbReference type="OrthoDB" id="9810967at2"/>
<dbReference type="EMBL" id="CP001275">
    <property type="protein sequence ID" value="ACM05535.1"/>
    <property type="molecule type" value="Genomic_DNA"/>
</dbReference>
<comment type="similarity">
    <text evidence="4 7">Belongs to the glucosamine/galactosamine-6-phosphate isomerase family. 6-phosphogluconolactonase subfamily.</text>
</comment>
<comment type="function">
    <text evidence="2 7">Hydrolysis of 6-phosphogluconolactone to 6-phosphogluconate.</text>
</comment>
<evidence type="ECO:0000313" key="9">
    <source>
        <dbReference type="EMBL" id="ACM05535.1"/>
    </source>
</evidence>
<dbReference type="KEGG" id="tro:trd_1146"/>
<evidence type="ECO:0000256" key="2">
    <source>
        <dbReference type="ARBA" id="ARBA00002681"/>
    </source>
</evidence>
<evidence type="ECO:0000259" key="8">
    <source>
        <dbReference type="Pfam" id="PF01182"/>
    </source>
</evidence>
<evidence type="ECO:0000313" key="10">
    <source>
        <dbReference type="Proteomes" id="UP000000447"/>
    </source>
</evidence>
<dbReference type="NCBIfam" id="TIGR01198">
    <property type="entry name" value="pgl"/>
    <property type="match status" value="1"/>
</dbReference>
<proteinExistence type="inferred from homology"/>
<gene>
    <name evidence="7 9" type="primary">pgl</name>
    <name evidence="9" type="ordered locus">trd_1146</name>
</gene>
<dbReference type="CDD" id="cd01400">
    <property type="entry name" value="6PGL"/>
    <property type="match status" value="1"/>
</dbReference>
<dbReference type="InterPro" id="IPR005900">
    <property type="entry name" value="6-phosphogluconolactonase_DevB"/>
</dbReference>
<evidence type="ECO:0000256" key="5">
    <source>
        <dbReference type="ARBA" id="ARBA00013198"/>
    </source>
</evidence>
<dbReference type="SUPFAM" id="SSF100950">
    <property type="entry name" value="NagB/RpiA/CoA transferase-like"/>
    <property type="match status" value="1"/>
</dbReference>
<dbReference type="eggNOG" id="COG0363">
    <property type="taxonomic scope" value="Bacteria"/>
</dbReference>
<dbReference type="UniPathway" id="UPA00115">
    <property type="reaction ID" value="UER00409"/>
</dbReference>
<dbReference type="RefSeq" id="WP_015922098.1">
    <property type="nucleotide sequence ID" value="NC_011959.1"/>
</dbReference>
<sequence>MTCRVQVSDTTEEAVRQAAEAIVRILRDAIEERGWASLALAGGRTPRPLYLQLAQSPYRTAVQWGWIEWFWSDERPVPPDHPDSNYRLAVETLFSRITPPASRIHRLLTELDPREAARLYEATIRRVFGVDPPGIPRFDLILLGMGADGHIASLFPGTAALEEQQRLVVANEVPQLQATRLTFTPPLLRAARAILVLVTGEEKAPAVRDALEGPMDPKRHPAHLLRQVDGQVLWILDRAAASQLISHRESCGSSQPNADLA</sequence>
<dbReference type="InterPro" id="IPR006148">
    <property type="entry name" value="Glc/Gal-6P_isomerase"/>
</dbReference>
<comment type="catalytic activity">
    <reaction evidence="1 7">
        <text>6-phospho-D-glucono-1,5-lactone + H2O = 6-phospho-D-gluconate + H(+)</text>
        <dbReference type="Rhea" id="RHEA:12556"/>
        <dbReference type="ChEBI" id="CHEBI:15377"/>
        <dbReference type="ChEBI" id="CHEBI:15378"/>
        <dbReference type="ChEBI" id="CHEBI:57955"/>
        <dbReference type="ChEBI" id="CHEBI:58759"/>
        <dbReference type="EC" id="3.1.1.31"/>
    </reaction>
</comment>
<dbReference type="Gene3D" id="3.40.50.1360">
    <property type="match status" value="1"/>
</dbReference>
<evidence type="ECO:0000256" key="7">
    <source>
        <dbReference type="RuleBase" id="RU365095"/>
    </source>
</evidence>
<keyword evidence="7 9" id="KW-0378">Hydrolase</keyword>
<dbReference type="GO" id="GO:0005975">
    <property type="term" value="P:carbohydrate metabolic process"/>
    <property type="evidence" value="ECO:0007669"/>
    <property type="project" value="UniProtKB-UniRule"/>
</dbReference>
<dbReference type="AlphaFoldDB" id="B9L0S4"/>
<reference evidence="9 10" key="1">
    <citation type="journal article" date="2009" name="PLoS ONE">
        <title>Complete genome sequence of the aerobic CO-oxidizing thermophile Thermomicrobium roseum.</title>
        <authorList>
            <person name="Wu D."/>
            <person name="Raymond J."/>
            <person name="Wu M."/>
            <person name="Chatterji S."/>
            <person name="Ren Q."/>
            <person name="Graham J.E."/>
            <person name="Bryant D.A."/>
            <person name="Robb F."/>
            <person name="Colman A."/>
            <person name="Tallon L.J."/>
            <person name="Badger J.H."/>
            <person name="Madupu R."/>
            <person name="Ward N.L."/>
            <person name="Eisen J.A."/>
        </authorList>
    </citation>
    <scope>NUCLEOTIDE SEQUENCE [LARGE SCALE GENOMIC DNA]</scope>
    <source>
        <strain evidence="10">ATCC 27502 / DSM 5159 / P-2</strain>
    </source>
</reference>
<dbReference type="HOGENOM" id="CLU_053947_2_0_0"/>
<feature type="domain" description="Glucosamine/galactosamine-6-phosphate isomerase" evidence="8">
    <location>
        <begin position="10"/>
        <end position="234"/>
    </location>
</feature>
<evidence type="ECO:0000256" key="3">
    <source>
        <dbReference type="ARBA" id="ARBA00004961"/>
    </source>
</evidence>
<evidence type="ECO:0000256" key="6">
    <source>
        <dbReference type="ARBA" id="ARBA00020337"/>
    </source>
</evidence>
<comment type="pathway">
    <text evidence="3 7">Carbohydrate degradation; pentose phosphate pathway; D-ribulose 5-phosphate from D-glucose 6-phosphate (oxidative stage): step 2/3.</text>
</comment>
<evidence type="ECO:0000256" key="1">
    <source>
        <dbReference type="ARBA" id="ARBA00000832"/>
    </source>
</evidence>
<name>B9L0S4_THERP</name>
<keyword evidence="10" id="KW-1185">Reference proteome</keyword>
<dbReference type="GO" id="GO:0017057">
    <property type="term" value="F:6-phosphogluconolactonase activity"/>
    <property type="evidence" value="ECO:0007669"/>
    <property type="project" value="UniProtKB-UniRule"/>
</dbReference>
<protein>
    <recommendedName>
        <fullName evidence="6 7">6-phosphogluconolactonase</fullName>
        <shortName evidence="7">6PGL</shortName>
        <ecNumber evidence="5 7">3.1.1.31</ecNumber>
    </recommendedName>
</protein>
<dbReference type="Pfam" id="PF01182">
    <property type="entry name" value="Glucosamine_iso"/>
    <property type="match status" value="1"/>
</dbReference>
<accession>B9L0S4</accession>
<dbReference type="GO" id="GO:0006098">
    <property type="term" value="P:pentose-phosphate shunt"/>
    <property type="evidence" value="ECO:0007669"/>
    <property type="project" value="UniProtKB-UniPathway"/>
</dbReference>
<evidence type="ECO:0000256" key="4">
    <source>
        <dbReference type="ARBA" id="ARBA00010662"/>
    </source>
</evidence>
<dbReference type="PANTHER" id="PTHR11054:SF0">
    <property type="entry name" value="6-PHOSPHOGLUCONOLACTONASE"/>
    <property type="match status" value="1"/>
</dbReference>
<dbReference type="InterPro" id="IPR037171">
    <property type="entry name" value="NagB/RpiA_transferase-like"/>
</dbReference>
<dbReference type="STRING" id="309801.trd_1146"/>
<dbReference type="PANTHER" id="PTHR11054">
    <property type="entry name" value="6-PHOSPHOGLUCONOLACTONASE"/>
    <property type="match status" value="1"/>
</dbReference>
<dbReference type="InterPro" id="IPR039104">
    <property type="entry name" value="6PGL"/>
</dbReference>
<dbReference type="Proteomes" id="UP000000447">
    <property type="component" value="Chromosome"/>
</dbReference>
<organism evidence="9 10">
    <name type="scientific">Thermomicrobium roseum (strain ATCC 27502 / DSM 5159 / P-2)</name>
    <dbReference type="NCBI Taxonomy" id="309801"/>
    <lineage>
        <taxon>Bacteria</taxon>
        <taxon>Pseudomonadati</taxon>
        <taxon>Thermomicrobiota</taxon>
        <taxon>Thermomicrobia</taxon>
        <taxon>Thermomicrobiales</taxon>
        <taxon>Thermomicrobiaceae</taxon>
        <taxon>Thermomicrobium</taxon>
    </lineage>
</organism>
<dbReference type="EC" id="3.1.1.31" evidence="5 7"/>